<dbReference type="Proteomes" id="UP000011863">
    <property type="component" value="Chromosome"/>
</dbReference>
<dbReference type="InterPro" id="IPR029063">
    <property type="entry name" value="SAM-dependent_MTases_sf"/>
</dbReference>
<sequence length="282" mass="30718">MIPLLSIINLAVEAWPLPGLELGPMLDWSSQFNENVRAPIAEPPLVEQWNQAVNTATQRLLADRGNVSADDEPAAALWQAMVYQRSHINAFARVLQEVVVGVGREEPVTIVDVGCGAGSVAFAFAESGFGDIRYVGNDHHHETRKLCRRMLAPLGDAMHVVKHQHQMSESEVLDSGVGYLFVTCSYLTGQATFDAKQLRALVDQIGELAERFGNLTVVAADAVFSGSRLDQLFRLTQQSRSTSTIMPVTTLDFDMLYPKLSGAPTDGILRPSEVNGFGLAIP</sequence>
<protein>
    <recommendedName>
        <fullName evidence="3">Methyltransferase domain-containing protein</fullName>
    </recommendedName>
</protein>
<organism evidence="1 2">
    <name type="scientific">Ilumatobacter coccineus (strain NBRC 103263 / KCTC 29153 / YM16-304)</name>
    <dbReference type="NCBI Taxonomy" id="1313172"/>
    <lineage>
        <taxon>Bacteria</taxon>
        <taxon>Bacillati</taxon>
        <taxon>Actinomycetota</taxon>
        <taxon>Acidimicrobiia</taxon>
        <taxon>Acidimicrobiales</taxon>
        <taxon>Ilumatobacteraceae</taxon>
        <taxon>Ilumatobacter</taxon>
    </lineage>
</organism>
<reference evidence="1 2" key="1">
    <citation type="journal article" date="2013" name="Int. J. Syst. Evol. Microbiol.">
        <title>Ilumatobacter nonamiense sp. nov. and Ilumatobacter coccineum sp. nov., isolated from seashore sand.</title>
        <authorList>
            <person name="Matsumoto A."/>
            <person name="Kasai H."/>
            <person name="Matsuo Y."/>
            <person name="Shizuri Y."/>
            <person name="Ichikawa N."/>
            <person name="Fujita N."/>
            <person name="Omura S."/>
            <person name="Takahashi Y."/>
        </authorList>
    </citation>
    <scope>NUCLEOTIDE SEQUENCE [LARGE SCALE GENOMIC DNA]</scope>
    <source>
        <strain evidence="2">NBRC 103263 / KCTC 29153 / YM16-304</strain>
    </source>
</reference>
<evidence type="ECO:0008006" key="3">
    <source>
        <dbReference type="Google" id="ProtNLM"/>
    </source>
</evidence>
<accession>A0A6C7E0M8</accession>
<dbReference type="KEGG" id="aym:YM304_02190"/>
<dbReference type="SUPFAM" id="SSF53335">
    <property type="entry name" value="S-adenosyl-L-methionine-dependent methyltransferases"/>
    <property type="match status" value="1"/>
</dbReference>
<evidence type="ECO:0000313" key="2">
    <source>
        <dbReference type="Proteomes" id="UP000011863"/>
    </source>
</evidence>
<dbReference type="RefSeq" id="WP_015439781.1">
    <property type="nucleotide sequence ID" value="NC_020520.1"/>
</dbReference>
<keyword evidence="2" id="KW-1185">Reference proteome</keyword>
<name>A0A6C7E0M8_ILUCY</name>
<dbReference type="EMBL" id="AP012057">
    <property type="protein sequence ID" value="BAN00533.1"/>
    <property type="molecule type" value="Genomic_DNA"/>
</dbReference>
<dbReference type="Gene3D" id="3.40.50.150">
    <property type="entry name" value="Vaccinia Virus protein VP39"/>
    <property type="match status" value="1"/>
</dbReference>
<evidence type="ECO:0000313" key="1">
    <source>
        <dbReference type="EMBL" id="BAN00533.1"/>
    </source>
</evidence>
<gene>
    <name evidence="1" type="ORF">YM304_02190</name>
</gene>
<dbReference type="AlphaFoldDB" id="A0A6C7E0M8"/>
<proteinExistence type="predicted"/>